<gene>
    <name evidence="1" type="ORF">SAMN04488691_103150</name>
</gene>
<organism evidence="1 2">
    <name type="scientific">Haloferax larsenii</name>
    <dbReference type="NCBI Taxonomy" id="302484"/>
    <lineage>
        <taxon>Archaea</taxon>
        <taxon>Methanobacteriati</taxon>
        <taxon>Methanobacteriota</taxon>
        <taxon>Stenosarchaea group</taxon>
        <taxon>Halobacteria</taxon>
        <taxon>Halobacteriales</taxon>
        <taxon>Haloferacaceae</taxon>
        <taxon>Haloferax</taxon>
    </lineage>
</organism>
<dbReference type="RefSeq" id="WP_170836894.1">
    <property type="nucleotide sequence ID" value="NZ_FOAD01000003.1"/>
</dbReference>
<protein>
    <submittedName>
        <fullName evidence="1">Uncharacterized protein</fullName>
    </submittedName>
</protein>
<dbReference type="Proteomes" id="UP000183894">
    <property type="component" value="Unassembled WGS sequence"/>
</dbReference>
<accession>A0A1H7N0D0</accession>
<dbReference type="EMBL" id="FOAD01000003">
    <property type="protein sequence ID" value="SEL16781.1"/>
    <property type="molecule type" value="Genomic_DNA"/>
</dbReference>
<dbReference type="AlphaFoldDB" id="A0A1H7N0D0"/>
<reference evidence="1 2" key="1">
    <citation type="submission" date="2016-10" db="EMBL/GenBank/DDBJ databases">
        <authorList>
            <person name="de Groot N.N."/>
        </authorList>
    </citation>
    <scope>NUCLEOTIDE SEQUENCE [LARGE SCALE GENOMIC DNA]</scope>
    <source>
        <strain evidence="1 2">CDM_5</strain>
    </source>
</reference>
<evidence type="ECO:0000313" key="2">
    <source>
        <dbReference type="Proteomes" id="UP000183894"/>
    </source>
</evidence>
<sequence>MALKPSPMTAVLVQEAVVEKIKSGNVGSHEEELLQDFCNDIDLYLVGVSI</sequence>
<name>A0A1H7N0D0_HALLR</name>
<proteinExistence type="predicted"/>
<evidence type="ECO:0000313" key="1">
    <source>
        <dbReference type="EMBL" id="SEL16781.1"/>
    </source>
</evidence>
<dbReference type="OrthoDB" id="350204at2157"/>